<reference evidence="2" key="2">
    <citation type="journal article" date="2018" name="Mol. Plant Microbe Interact.">
        <title>Genome sequence resources for the wheat stripe rust pathogen (Puccinia striiformis f. sp. tritici) and the barley stripe rust pathogen (Puccinia striiformis f. sp. hordei).</title>
        <authorList>
            <person name="Xia C."/>
            <person name="Wang M."/>
            <person name="Yin C."/>
            <person name="Cornejo O.E."/>
            <person name="Hulbert S.H."/>
            <person name="Chen X."/>
        </authorList>
    </citation>
    <scope>NUCLEOTIDE SEQUENCE [LARGE SCALE GENOMIC DNA]</scope>
    <source>
        <strain evidence="2">93-210</strain>
    </source>
</reference>
<dbReference type="EMBL" id="CM045874">
    <property type="protein sequence ID" value="KAI7944413.1"/>
    <property type="molecule type" value="Genomic_DNA"/>
</dbReference>
<evidence type="ECO:0000313" key="2">
    <source>
        <dbReference type="Proteomes" id="UP001060170"/>
    </source>
</evidence>
<sequence length="953" mass="108248">MKKKHNELFVCLPVPGVPLGPREPVSASFPTVFPPPGLFSDQLRGTVRKFASVFDPIDRASDKKRVVEHLVDTGDANPVYQPVRQLSPALLGELKERLDKLQRSGFIQPSVSSWSSPILVTKKDRHPLPLIQECFDSLLGARFFTKIDLQQGFHQMRISPGDVPKTAFGSKYGHYEWLVMPFGLVNAPSTFQRMMTHLLRDFIDDFVQVYLDDILIYSKSEGDHLRHVQRVLEVLRVEELKCSGAKCSFGQLEIQYVGHVISHNHVKPMQDKLDAIKEWPRPSNVYDVCSFLGLCGYYRRYILNFAKIACPLHDLTGGNVTKKQNVKWLPVHELAFEVLKEAMVSAPVLLMPDVSKPFTVETDASDFAVGAVLLQTDVDLLWHPVAYESKKLNSAQCNYPAQERELFAIIHSWRKWHVYLDGAVCTTIFHTDHASLQYFATQKLPSRRLARWIEEFAEMDIEVKYKKGIDNIVPDALSRRSDLMSMTEVTSEMRDTDWPLIVPYLKLGRNLPKDIPDALVRRATDMSELFEVDKEEESLIYVGHPGSEERSPFVESSFRYRLIRQVHDDMGHRGRDATLDLLRGRGWWPTRYNDVRTYVKTCALCQVNERPHDKQETGQQIPLPLVGPFERWSADFMSMPESVPSKFIWILTVIDHCTGWPIAIPMKEATSANIASVGLNEVITPFGLPKEFLTDRGSKFLSNGLLKFLSAARIKKLHTSGYHPRTNGKNERYNGILEAAIFRLNTSGDPAKWEAVLPAALYSTRIHANENSKFSPFELVYGVRPRLPSDNIKIVAKQAAPASEEELQNRIKQLNETRMKALERLNTKALKNKNAFDSKLKSDSLQVYSVGDSVKLHNESHTKGQPRWFGPFEIKALLDNNVYILVDPAGNNYIRPVNGNHLRPISLWSVITNEMWATPPVILQTEKRRESKVQKDLTKKAKALAGIVPPSAT</sequence>
<dbReference type="Proteomes" id="UP001060170">
    <property type="component" value="Chromosome 10"/>
</dbReference>
<evidence type="ECO:0000313" key="1">
    <source>
        <dbReference type="EMBL" id="KAI7944413.1"/>
    </source>
</evidence>
<proteinExistence type="predicted"/>
<organism evidence="1 2">
    <name type="scientific">Puccinia striiformis f. sp. tritici</name>
    <dbReference type="NCBI Taxonomy" id="168172"/>
    <lineage>
        <taxon>Eukaryota</taxon>
        <taxon>Fungi</taxon>
        <taxon>Dikarya</taxon>
        <taxon>Basidiomycota</taxon>
        <taxon>Pucciniomycotina</taxon>
        <taxon>Pucciniomycetes</taxon>
        <taxon>Pucciniales</taxon>
        <taxon>Pucciniaceae</taxon>
        <taxon>Puccinia</taxon>
    </lineage>
</organism>
<reference evidence="2" key="1">
    <citation type="journal article" date="2018" name="BMC Genomics">
        <title>Genomic insights into host adaptation between the wheat stripe rust pathogen (Puccinia striiformis f. sp. tritici) and the barley stripe rust pathogen (Puccinia striiformis f. sp. hordei).</title>
        <authorList>
            <person name="Xia C."/>
            <person name="Wang M."/>
            <person name="Yin C."/>
            <person name="Cornejo O.E."/>
            <person name="Hulbert S.H."/>
            <person name="Chen X."/>
        </authorList>
    </citation>
    <scope>NUCLEOTIDE SEQUENCE [LARGE SCALE GENOMIC DNA]</scope>
    <source>
        <strain evidence="2">93-210</strain>
    </source>
</reference>
<protein>
    <submittedName>
        <fullName evidence="1">Uncharacterized protein</fullName>
    </submittedName>
</protein>
<name>A0ACC0E3P1_9BASI</name>
<reference evidence="1 2" key="3">
    <citation type="journal article" date="2022" name="Microbiol. Spectr.">
        <title>Folding features and dynamics of 3D genome architecture in plant fungal pathogens.</title>
        <authorList>
            <person name="Xia C."/>
        </authorList>
    </citation>
    <scope>NUCLEOTIDE SEQUENCE [LARGE SCALE GENOMIC DNA]</scope>
    <source>
        <strain evidence="1 2">93-210</strain>
    </source>
</reference>
<comment type="caution">
    <text evidence="1">The sequence shown here is derived from an EMBL/GenBank/DDBJ whole genome shotgun (WGS) entry which is preliminary data.</text>
</comment>
<gene>
    <name evidence="1" type="ORF">MJO28_010108</name>
</gene>
<keyword evidence="2" id="KW-1185">Reference proteome</keyword>
<accession>A0ACC0E3P1</accession>